<comment type="similarity">
    <text evidence="1">Belongs to the AB hydrolase superfamily. AB hydrolase 2 family.</text>
</comment>
<dbReference type="Gene3D" id="3.40.50.1820">
    <property type="entry name" value="alpha/beta hydrolase"/>
    <property type="match status" value="1"/>
</dbReference>
<dbReference type="InterPro" id="IPR029058">
    <property type="entry name" value="AB_hydrolase_fold"/>
</dbReference>
<dbReference type="OrthoDB" id="9795555at2"/>
<evidence type="ECO:0000259" key="3">
    <source>
        <dbReference type="Pfam" id="PF02230"/>
    </source>
</evidence>
<reference evidence="4 5" key="1">
    <citation type="submission" date="2019-07" db="EMBL/GenBank/DDBJ databases">
        <title>Description of 53C-WASEF.</title>
        <authorList>
            <person name="Pitt A."/>
            <person name="Hahn M.W."/>
        </authorList>
    </citation>
    <scope>NUCLEOTIDE SEQUENCE [LARGE SCALE GENOMIC DNA]</scope>
    <source>
        <strain evidence="4 5">53C-WASEF</strain>
    </source>
</reference>
<dbReference type="EMBL" id="VMBG01000003">
    <property type="protein sequence ID" value="TSJ75794.1"/>
    <property type="molecule type" value="Genomic_DNA"/>
</dbReference>
<dbReference type="SUPFAM" id="SSF53474">
    <property type="entry name" value="alpha/beta-Hydrolases"/>
    <property type="match status" value="1"/>
</dbReference>
<dbReference type="Proteomes" id="UP000315648">
    <property type="component" value="Unassembled WGS sequence"/>
</dbReference>
<dbReference type="Pfam" id="PF02230">
    <property type="entry name" value="Abhydrolase_2"/>
    <property type="match status" value="1"/>
</dbReference>
<dbReference type="RefSeq" id="WP_144354067.1">
    <property type="nucleotide sequence ID" value="NZ_CBCRVV010000004.1"/>
</dbReference>
<keyword evidence="2" id="KW-0378">Hydrolase</keyword>
<evidence type="ECO:0000313" key="4">
    <source>
        <dbReference type="EMBL" id="TSJ75794.1"/>
    </source>
</evidence>
<feature type="domain" description="Phospholipase/carboxylesterase/thioesterase" evidence="3">
    <location>
        <begin position="15"/>
        <end position="203"/>
    </location>
</feature>
<gene>
    <name evidence="4" type="ORF">FPL22_16145</name>
</gene>
<evidence type="ECO:0000313" key="5">
    <source>
        <dbReference type="Proteomes" id="UP000315648"/>
    </source>
</evidence>
<dbReference type="GO" id="GO:0016787">
    <property type="term" value="F:hydrolase activity"/>
    <property type="evidence" value="ECO:0007669"/>
    <property type="project" value="UniProtKB-KW"/>
</dbReference>
<name>A0A556QGN2_9BACT</name>
<proteinExistence type="inferred from homology"/>
<dbReference type="InterPro" id="IPR050565">
    <property type="entry name" value="LYPA1-2/EST-like"/>
</dbReference>
<evidence type="ECO:0000256" key="1">
    <source>
        <dbReference type="ARBA" id="ARBA00006499"/>
    </source>
</evidence>
<dbReference type="AlphaFoldDB" id="A0A556QGN2"/>
<accession>A0A556QGN2</accession>
<comment type="caution">
    <text evidence="4">The sequence shown here is derived from an EMBL/GenBank/DDBJ whole genome shotgun (WGS) entry which is preliminary data.</text>
</comment>
<protein>
    <submittedName>
        <fullName evidence="4">Phospholipase</fullName>
    </submittedName>
</protein>
<dbReference type="PANTHER" id="PTHR10655">
    <property type="entry name" value="LYSOPHOSPHOLIPASE-RELATED"/>
    <property type="match status" value="1"/>
</dbReference>
<keyword evidence="5" id="KW-1185">Reference proteome</keyword>
<sequence length="212" mass="22379">MHLHDATHTLRLGAPLAKARGVVILLHGRGSSADDIAGLADVFGASDLTYLVPEAANSSWYPHRFLVPPAQNEPWLSSALAVIDTLVAEALVAGIPSERIGLAGFSQGACLSLEYASRHPRRYAFVAGLSGALIGPTDTTRDCIDLQGTPVLVACAERDAHIPLDHVEHSATALAAFNATVTKHIFPGSAHNVFPEEVAWLKKQAASLPRSA</sequence>
<dbReference type="InterPro" id="IPR003140">
    <property type="entry name" value="PLipase/COase/thioEstase"/>
</dbReference>
<evidence type="ECO:0000256" key="2">
    <source>
        <dbReference type="ARBA" id="ARBA00022801"/>
    </source>
</evidence>
<dbReference type="PANTHER" id="PTHR10655:SF17">
    <property type="entry name" value="LYSOPHOSPHOLIPASE-LIKE PROTEIN 1"/>
    <property type="match status" value="1"/>
</dbReference>
<organism evidence="4 5">
    <name type="scientific">Rariglobus hedericola</name>
    <dbReference type="NCBI Taxonomy" id="2597822"/>
    <lineage>
        <taxon>Bacteria</taxon>
        <taxon>Pseudomonadati</taxon>
        <taxon>Verrucomicrobiota</taxon>
        <taxon>Opitutia</taxon>
        <taxon>Opitutales</taxon>
        <taxon>Opitutaceae</taxon>
        <taxon>Rariglobus</taxon>
    </lineage>
</organism>